<dbReference type="AlphaFoldDB" id="A0A2I2L1C1"/>
<protein>
    <submittedName>
        <fullName evidence="2">Uncharacterized protein</fullName>
    </submittedName>
</protein>
<feature type="compositionally biased region" description="Low complexity" evidence="1">
    <location>
        <begin position="29"/>
        <end position="40"/>
    </location>
</feature>
<name>A0A2I2L1C1_9ACTN</name>
<dbReference type="EMBL" id="FZMO01000547">
    <property type="protein sequence ID" value="SNQ51714.1"/>
    <property type="molecule type" value="Genomic_DNA"/>
</dbReference>
<accession>A0A2I2L1C1</accession>
<reference evidence="2 3" key="1">
    <citation type="submission" date="2017-06" db="EMBL/GenBank/DDBJ databases">
        <authorList>
            <person name="Kim H.J."/>
            <person name="Triplett B.A."/>
        </authorList>
    </citation>
    <scope>NUCLEOTIDE SEQUENCE [LARGE SCALE GENOMIC DNA]</scope>
    <source>
        <strain evidence="2">FRACA_ARgP5</strain>
    </source>
</reference>
<organism evidence="2 3">
    <name type="scientific">Frankia canadensis</name>
    <dbReference type="NCBI Taxonomy" id="1836972"/>
    <lineage>
        <taxon>Bacteria</taxon>
        <taxon>Bacillati</taxon>
        <taxon>Actinomycetota</taxon>
        <taxon>Actinomycetes</taxon>
        <taxon>Frankiales</taxon>
        <taxon>Frankiaceae</taxon>
        <taxon>Frankia</taxon>
    </lineage>
</organism>
<keyword evidence="3" id="KW-1185">Reference proteome</keyword>
<proteinExistence type="predicted"/>
<gene>
    <name evidence="2" type="ORF">FRACA_80014</name>
</gene>
<sequence length="101" mass="10367">MRPYAHYCHIALGGESPYWYGGSRRATAASSRRTGAAPTRDLARPDAASGGRVGPGRLGFPIGGGVTWPGVLALAISHAAGHPTVPFTDGMTAFAHAPLRG</sequence>
<evidence type="ECO:0000313" key="3">
    <source>
        <dbReference type="Proteomes" id="UP000234331"/>
    </source>
</evidence>
<dbReference type="Proteomes" id="UP000234331">
    <property type="component" value="Unassembled WGS sequence"/>
</dbReference>
<evidence type="ECO:0000313" key="2">
    <source>
        <dbReference type="EMBL" id="SNQ51714.1"/>
    </source>
</evidence>
<feature type="region of interest" description="Disordered" evidence="1">
    <location>
        <begin position="29"/>
        <end position="55"/>
    </location>
</feature>
<evidence type="ECO:0000256" key="1">
    <source>
        <dbReference type="SAM" id="MobiDB-lite"/>
    </source>
</evidence>